<evidence type="ECO:0000313" key="8">
    <source>
        <dbReference type="EMBL" id="ASA21453.1"/>
    </source>
</evidence>
<organism evidence="8 9">
    <name type="scientific">Paenibacillus donghaensis</name>
    <dbReference type="NCBI Taxonomy" id="414771"/>
    <lineage>
        <taxon>Bacteria</taxon>
        <taxon>Bacillati</taxon>
        <taxon>Bacillota</taxon>
        <taxon>Bacilli</taxon>
        <taxon>Bacillales</taxon>
        <taxon>Paenibacillaceae</taxon>
        <taxon>Paenibacillus</taxon>
    </lineage>
</organism>
<dbReference type="AlphaFoldDB" id="A0A2Z2KEE4"/>
<feature type="domain" description="Fe/B12 periplasmic-binding" evidence="7">
    <location>
        <begin position="84"/>
        <end position="344"/>
    </location>
</feature>
<evidence type="ECO:0000256" key="5">
    <source>
        <dbReference type="SAM" id="MobiDB-lite"/>
    </source>
</evidence>
<evidence type="ECO:0000256" key="2">
    <source>
        <dbReference type="ARBA" id="ARBA00008814"/>
    </source>
</evidence>
<dbReference type="Pfam" id="PF01497">
    <property type="entry name" value="Peripla_BP_2"/>
    <property type="match status" value="1"/>
</dbReference>
<evidence type="ECO:0000256" key="1">
    <source>
        <dbReference type="ARBA" id="ARBA00004196"/>
    </source>
</evidence>
<comment type="similarity">
    <text evidence="2">Belongs to the bacterial solute-binding protein 8 family.</text>
</comment>
<gene>
    <name evidence="8" type="ORF">B9T62_12100</name>
</gene>
<feature type="chain" id="PRO_5039083960" description="Fe/B12 periplasmic-binding domain-containing protein" evidence="6">
    <location>
        <begin position="28"/>
        <end position="344"/>
    </location>
</feature>
<dbReference type="PANTHER" id="PTHR30532">
    <property type="entry name" value="IRON III DICITRATE-BINDING PERIPLASMIC PROTEIN"/>
    <property type="match status" value="1"/>
</dbReference>
<evidence type="ECO:0000256" key="6">
    <source>
        <dbReference type="SAM" id="SignalP"/>
    </source>
</evidence>
<keyword evidence="4 6" id="KW-0732">Signal</keyword>
<evidence type="ECO:0000256" key="4">
    <source>
        <dbReference type="ARBA" id="ARBA00022729"/>
    </source>
</evidence>
<keyword evidence="3" id="KW-0813">Transport</keyword>
<feature type="signal peptide" evidence="6">
    <location>
        <begin position="1"/>
        <end position="27"/>
    </location>
</feature>
<dbReference type="RefSeq" id="WP_087915463.1">
    <property type="nucleotide sequence ID" value="NZ_CP021780.1"/>
</dbReference>
<dbReference type="OrthoDB" id="2241086at2"/>
<proteinExistence type="inferred from homology"/>
<dbReference type="Proteomes" id="UP000249890">
    <property type="component" value="Chromosome"/>
</dbReference>
<dbReference type="PROSITE" id="PS50983">
    <property type="entry name" value="FE_B12_PBP"/>
    <property type="match status" value="1"/>
</dbReference>
<evidence type="ECO:0000313" key="9">
    <source>
        <dbReference type="Proteomes" id="UP000249890"/>
    </source>
</evidence>
<feature type="compositionally biased region" description="Low complexity" evidence="5">
    <location>
        <begin position="50"/>
        <end position="61"/>
    </location>
</feature>
<dbReference type="SUPFAM" id="SSF53807">
    <property type="entry name" value="Helical backbone' metal receptor"/>
    <property type="match status" value="1"/>
</dbReference>
<dbReference type="GO" id="GO:0030288">
    <property type="term" value="C:outer membrane-bounded periplasmic space"/>
    <property type="evidence" value="ECO:0007669"/>
    <property type="project" value="TreeGrafter"/>
</dbReference>
<protein>
    <recommendedName>
        <fullName evidence="7">Fe/B12 periplasmic-binding domain-containing protein</fullName>
    </recommendedName>
</protein>
<reference evidence="8 9" key="1">
    <citation type="submission" date="2017-06" db="EMBL/GenBank/DDBJ databases">
        <title>Complete genome sequence of Paenibacillus donghaensis KCTC 13049T isolated from East Sea sediment, South Korea.</title>
        <authorList>
            <person name="Jung B.K."/>
            <person name="Hong S.-J."/>
            <person name="Shin J.-H."/>
        </authorList>
    </citation>
    <scope>NUCLEOTIDE SEQUENCE [LARGE SCALE GENOMIC DNA]</scope>
    <source>
        <strain evidence="8 9">KCTC 13049</strain>
    </source>
</reference>
<accession>A0A2Z2KEE4</accession>
<comment type="subcellular location">
    <subcellularLocation>
        <location evidence="1">Cell envelope</location>
    </subcellularLocation>
</comment>
<dbReference type="Gene3D" id="3.40.50.1980">
    <property type="entry name" value="Nitrogenase molybdenum iron protein domain"/>
    <property type="match status" value="2"/>
</dbReference>
<dbReference type="KEGG" id="pdh:B9T62_12100"/>
<evidence type="ECO:0000256" key="3">
    <source>
        <dbReference type="ARBA" id="ARBA00022448"/>
    </source>
</evidence>
<dbReference type="InterPro" id="IPR002491">
    <property type="entry name" value="ABC_transptr_periplasmic_BD"/>
</dbReference>
<dbReference type="PANTHER" id="PTHR30532:SF26">
    <property type="entry name" value="IRON(3+)-HYDROXAMATE-BINDING PROTEIN FHUD"/>
    <property type="match status" value="1"/>
</dbReference>
<dbReference type="GO" id="GO:1901678">
    <property type="term" value="P:iron coordination entity transport"/>
    <property type="evidence" value="ECO:0007669"/>
    <property type="project" value="UniProtKB-ARBA"/>
</dbReference>
<name>A0A2Z2KEE4_9BACL</name>
<dbReference type="CDD" id="cd01138">
    <property type="entry name" value="FeuA"/>
    <property type="match status" value="1"/>
</dbReference>
<evidence type="ECO:0000259" key="7">
    <source>
        <dbReference type="PROSITE" id="PS50983"/>
    </source>
</evidence>
<dbReference type="InterPro" id="IPR051313">
    <property type="entry name" value="Bact_iron-sidero_bind"/>
</dbReference>
<feature type="region of interest" description="Disordered" evidence="5">
    <location>
        <begin position="50"/>
        <end position="75"/>
    </location>
</feature>
<sequence>MYNITAMGKMSRIAFALILVMILSACGQVANQGNNSGNAANTANAGNAAADESAASSAEQAAETEEWTYESDKGSVQISRNPQRVVLPASDFIGDLLTLDVTPIGVTGNNILENPYFKEPLAGVEVVGDDTTLSLEKIITLNPDLIITYQEENYEQLSKIAPTVFIPWGKYNYKERLIEIGKILNKEQQAVQWVADFDKKLEDKKAEIADLIAADKKVAIFEIAGKELYLYGSSYGRGGEILYNGLGLHAPKIVEEAAFEEGWASVSHEALPEYLGEADYIFQGFSRGDEQDRLDVMESPIWKSLPAVQAGHVFTYDLTTYYFSDAYALNKQLDEIIGVLKSFQ</sequence>
<keyword evidence="9" id="KW-1185">Reference proteome</keyword>
<dbReference type="EMBL" id="CP021780">
    <property type="protein sequence ID" value="ASA21453.1"/>
    <property type="molecule type" value="Genomic_DNA"/>
</dbReference>